<dbReference type="Gene3D" id="3.40.50.1820">
    <property type="entry name" value="alpha/beta hydrolase"/>
    <property type="match status" value="1"/>
</dbReference>
<dbReference type="Pfam" id="PF12697">
    <property type="entry name" value="Abhydrolase_6"/>
    <property type="match status" value="1"/>
</dbReference>
<dbReference type="AlphaFoldDB" id="C7Q6U5"/>
<dbReference type="GO" id="GO:0003824">
    <property type="term" value="F:catalytic activity"/>
    <property type="evidence" value="ECO:0007669"/>
    <property type="project" value="UniProtKB-ARBA"/>
</dbReference>
<protein>
    <recommendedName>
        <fullName evidence="1">AB hydrolase-1 domain-containing protein</fullName>
    </recommendedName>
</protein>
<organism evidence="2 3">
    <name type="scientific">Catenulispora acidiphila (strain DSM 44928 / JCM 14897 / NBRC 102108 / NRRL B-24433 / ID139908)</name>
    <dbReference type="NCBI Taxonomy" id="479433"/>
    <lineage>
        <taxon>Bacteria</taxon>
        <taxon>Bacillati</taxon>
        <taxon>Actinomycetota</taxon>
        <taxon>Actinomycetes</taxon>
        <taxon>Catenulisporales</taxon>
        <taxon>Catenulisporaceae</taxon>
        <taxon>Catenulispora</taxon>
    </lineage>
</organism>
<dbReference type="EMBL" id="CP001700">
    <property type="protein sequence ID" value="ACU75958.1"/>
    <property type="molecule type" value="Genomic_DNA"/>
</dbReference>
<proteinExistence type="predicted"/>
<dbReference type="InParanoid" id="C7Q6U5"/>
<feature type="domain" description="AB hydrolase-1" evidence="1">
    <location>
        <begin position="6"/>
        <end position="244"/>
    </location>
</feature>
<dbReference type="PANTHER" id="PTHR43194:SF5">
    <property type="entry name" value="PIMELOYL-[ACYL-CARRIER PROTEIN] METHYL ESTER ESTERASE"/>
    <property type="match status" value="1"/>
</dbReference>
<dbReference type="eggNOG" id="COG2267">
    <property type="taxonomic scope" value="Bacteria"/>
</dbReference>
<name>C7Q6U5_CATAD</name>
<dbReference type="InterPro" id="IPR000073">
    <property type="entry name" value="AB_hydrolase_1"/>
</dbReference>
<dbReference type="RefSeq" id="WP_015795686.1">
    <property type="nucleotide sequence ID" value="NC_013131.1"/>
</dbReference>
<dbReference type="InterPro" id="IPR050228">
    <property type="entry name" value="Carboxylesterase_BioH"/>
</dbReference>
<dbReference type="SUPFAM" id="SSF53474">
    <property type="entry name" value="alpha/beta-Hydrolases"/>
    <property type="match status" value="1"/>
</dbReference>
<sequence>MQTTPVVLIHGAWLHASSWEAWAERFARHGYAVDVPGWPGEEPTVAAARRNLDPVRDLRIGDLLAHYERIARSCDTPAVLIGHALGGLIAQRLLGAGIGQAAVAIAPQPPTGLVLPDAESNRMSSKLFSASVEDNGFVPMPRQQFRSLVANTVGEQEAGKLYERYALPAPHRLLTEGELAVNTDNTARGPLLLVSGQEDRMVTDAVTRATYKLYSDSTAVTDLKQFADRGHSLVFDSGWRDIADYVLTWLADNVSDF</sequence>
<reference evidence="2 3" key="1">
    <citation type="journal article" date="2009" name="Stand. Genomic Sci.">
        <title>Complete genome sequence of Catenulispora acidiphila type strain (ID 139908).</title>
        <authorList>
            <person name="Copeland A."/>
            <person name="Lapidus A."/>
            <person name="Glavina Del Rio T."/>
            <person name="Nolan M."/>
            <person name="Lucas S."/>
            <person name="Chen F."/>
            <person name="Tice H."/>
            <person name="Cheng J.F."/>
            <person name="Bruce D."/>
            <person name="Goodwin L."/>
            <person name="Pitluck S."/>
            <person name="Mikhailova N."/>
            <person name="Pati A."/>
            <person name="Ivanova N."/>
            <person name="Mavromatis K."/>
            <person name="Chen A."/>
            <person name="Palaniappan K."/>
            <person name="Chain P."/>
            <person name="Land M."/>
            <person name="Hauser L."/>
            <person name="Chang Y.J."/>
            <person name="Jeffries C.D."/>
            <person name="Chertkov O."/>
            <person name="Brettin T."/>
            <person name="Detter J.C."/>
            <person name="Han C."/>
            <person name="Ali Z."/>
            <person name="Tindall B.J."/>
            <person name="Goker M."/>
            <person name="Bristow J."/>
            <person name="Eisen J.A."/>
            <person name="Markowitz V."/>
            <person name="Hugenholtz P."/>
            <person name="Kyrpides N.C."/>
            <person name="Klenk H.P."/>
        </authorList>
    </citation>
    <scope>NUCLEOTIDE SEQUENCE [LARGE SCALE GENOMIC DNA]</scope>
    <source>
        <strain evidence="3">DSM 44928 / JCM 14897 / NBRC 102108 / NRRL B-24433 / ID139908</strain>
    </source>
</reference>
<evidence type="ECO:0000313" key="2">
    <source>
        <dbReference type="EMBL" id="ACU75958.1"/>
    </source>
</evidence>
<dbReference type="HOGENOM" id="CLU_051715_3_1_11"/>
<evidence type="ECO:0000259" key="1">
    <source>
        <dbReference type="Pfam" id="PF12697"/>
    </source>
</evidence>
<dbReference type="STRING" id="479433.Caci_7128"/>
<dbReference type="Proteomes" id="UP000000851">
    <property type="component" value="Chromosome"/>
</dbReference>
<evidence type="ECO:0000313" key="3">
    <source>
        <dbReference type="Proteomes" id="UP000000851"/>
    </source>
</evidence>
<dbReference type="ESTHER" id="catad-c7q6u5">
    <property type="family name" value="6_AlphaBeta_hydrolase"/>
</dbReference>
<accession>C7Q6U5</accession>
<dbReference type="KEGG" id="cai:Caci_7128"/>
<keyword evidence="3" id="KW-1185">Reference proteome</keyword>
<dbReference type="OrthoDB" id="3810256at2"/>
<gene>
    <name evidence="2" type="ordered locus">Caci_7128</name>
</gene>
<dbReference type="PANTHER" id="PTHR43194">
    <property type="entry name" value="HYDROLASE ALPHA/BETA FOLD FAMILY"/>
    <property type="match status" value="1"/>
</dbReference>
<dbReference type="InterPro" id="IPR029058">
    <property type="entry name" value="AB_hydrolase_fold"/>
</dbReference>